<gene>
    <name evidence="2" type="ORF">H9741_00700</name>
</gene>
<feature type="domain" description="Carboxymuconolactone decarboxylase-like" evidence="1">
    <location>
        <begin position="165"/>
        <end position="244"/>
    </location>
</feature>
<dbReference type="GO" id="GO:0051920">
    <property type="term" value="F:peroxiredoxin activity"/>
    <property type="evidence" value="ECO:0007669"/>
    <property type="project" value="InterPro"/>
</dbReference>
<proteinExistence type="predicted"/>
<dbReference type="SUPFAM" id="SSF69118">
    <property type="entry name" value="AhpD-like"/>
    <property type="match status" value="1"/>
</dbReference>
<reference evidence="2" key="1">
    <citation type="journal article" date="2021" name="PeerJ">
        <title>Extensive microbial diversity within the chicken gut microbiome revealed by metagenomics and culture.</title>
        <authorList>
            <person name="Gilroy R."/>
            <person name="Ravi A."/>
            <person name="Getino M."/>
            <person name="Pursley I."/>
            <person name="Horton D.L."/>
            <person name="Alikhan N.F."/>
            <person name="Baker D."/>
            <person name="Gharbi K."/>
            <person name="Hall N."/>
            <person name="Watson M."/>
            <person name="Adriaenssens E.M."/>
            <person name="Foster-Nyarko E."/>
            <person name="Jarju S."/>
            <person name="Secka A."/>
            <person name="Antonio M."/>
            <person name="Oren A."/>
            <person name="Chaudhuri R.R."/>
            <person name="La Ragione R."/>
            <person name="Hildebrand F."/>
            <person name="Pallen M.J."/>
        </authorList>
    </citation>
    <scope>NUCLEOTIDE SEQUENCE</scope>
    <source>
        <strain evidence="2">811</strain>
    </source>
</reference>
<dbReference type="Proteomes" id="UP000824204">
    <property type="component" value="Unassembled WGS sequence"/>
</dbReference>
<dbReference type="EMBL" id="DXFX01000009">
    <property type="protein sequence ID" value="HIX06975.1"/>
    <property type="molecule type" value="Genomic_DNA"/>
</dbReference>
<reference evidence="2" key="2">
    <citation type="submission" date="2021-04" db="EMBL/GenBank/DDBJ databases">
        <authorList>
            <person name="Gilroy R."/>
        </authorList>
    </citation>
    <scope>NUCLEOTIDE SEQUENCE</scope>
    <source>
        <strain evidence="2">811</strain>
    </source>
</reference>
<accession>A0A9D1V6D4</accession>
<dbReference type="InterPro" id="IPR052512">
    <property type="entry name" value="4CMD/NDH-1_regulator"/>
</dbReference>
<dbReference type="PANTHER" id="PTHR33570:SF2">
    <property type="entry name" value="CARBOXYMUCONOLACTONE DECARBOXYLASE-LIKE DOMAIN-CONTAINING PROTEIN"/>
    <property type="match status" value="1"/>
</dbReference>
<organism evidence="2 3">
    <name type="scientific">Candidatus Borkfalkia faecipullorum</name>
    <dbReference type="NCBI Taxonomy" id="2838510"/>
    <lineage>
        <taxon>Bacteria</taxon>
        <taxon>Bacillati</taxon>
        <taxon>Bacillota</taxon>
        <taxon>Clostridia</taxon>
        <taxon>Christensenellales</taxon>
        <taxon>Christensenellaceae</taxon>
        <taxon>Candidatus Borkfalkia</taxon>
    </lineage>
</organism>
<evidence type="ECO:0000313" key="2">
    <source>
        <dbReference type="EMBL" id="HIX06975.1"/>
    </source>
</evidence>
<dbReference type="AlphaFoldDB" id="A0A9D1V6D4"/>
<dbReference type="InterPro" id="IPR029032">
    <property type="entry name" value="AhpD-like"/>
</dbReference>
<comment type="caution">
    <text evidence="2">The sequence shown here is derived from an EMBL/GenBank/DDBJ whole genome shotgun (WGS) entry which is preliminary data.</text>
</comment>
<name>A0A9D1V6D4_9FIRM</name>
<dbReference type="Pfam" id="PF02627">
    <property type="entry name" value="CMD"/>
    <property type="match status" value="2"/>
</dbReference>
<dbReference type="InterPro" id="IPR003779">
    <property type="entry name" value="CMD-like"/>
</dbReference>
<evidence type="ECO:0000313" key="3">
    <source>
        <dbReference type="Proteomes" id="UP000824204"/>
    </source>
</evidence>
<feature type="domain" description="Carboxymuconolactone decarboxylase-like" evidence="1">
    <location>
        <begin position="27"/>
        <end position="111"/>
    </location>
</feature>
<protein>
    <submittedName>
        <fullName evidence="2">Carboxymuconolactone decarboxylase family protein</fullName>
    </submittedName>
</protein>
<sequence>MDRIEKTREKFRELFRAEPTQNEGTDPEFMRILQRFIFGEVCYAGSLDNRMRELITITVLTVNQTLPQLKAHVGACLNVGLTPEEIREAVYQCAPFVGFPKTLNAIAAMNETFAERGVSLPLADAQTAAEQTRYEQGLAAQEPIYGSEIAERYAWLPAEFSQCVPKWLTELCFADFSLRKGLDQKVRELLTVVMLAAMGGAETQVRSHVFGAMRAGNTAEEVVCALCHAMPYMGIPRLFNALNCCKDLLCEEKPTEEK</sequence>
<dbReference type="Gene3D" id="1.20.1290.10">
    <property type="entry name" value="AhpD-like"/>
    <property type="match status" value="1"/>
</dbReference>
<evidence type="ECO:0000259" key="1">
    <source>
        <dbReference type="Pfam" id="PF02627"/>
    </source>
</evidence>
<dbReference type="PANTHER" id="PTHR33570">
    <property type="entry name" value="4-CARBOXYMUCONOLACTONE DECARBOXYLASE FAMILY PROTEIN"/>
    <property type="match status" value="1"/>
</dbReference>